<gene>
    <name evidence="7" type="ORF">ENE75_08875</name>
</gene>
<dbReference type="Gene3D" id="1.20.1250.20">
    <property type="entry name" value="MFS general substrate transporter like domains"/>
    <property type="match status" value="2"/>
</dbReference>
<evidence type="ECO:0000313" key="8">
    <source>
        <dbReference type="Proteomes" id="UP000288178"/>
    </source>
</evidence>
<dbReference type="AlphaFoldDB" id="A0A437JXY7"/>
<comment type="subcellular location">
    <subcellularLocation>
        <location evidence="1">Membrane</location>
        <topology evidence="1">Multi-pass membrane protein</topology>
    </subcellularLocation>
</comment>
<evidence type="ECO:0000256" key="4">
    <source>
        <dbReference type="ARBA" id="ARBA00022989"/>
    </source>
</evidence>
<dbReference type="GO" id="GO:0016020">
    <property type="term" value="C:membrane"/>
    <property type="evidence" value="ECO:0007669"/>
    <property type="project" value="UniProtKB-SubCell"/>
</dbReference>
<dbReference type="PANTHER" id="PTHR12778">
    <property type="entry name" value="SOLUTE CARRIER FAMILY 33 ACETYL-COA TRANSPORTER -RELATED"/>
    <property type="match status" value="1"/>
</dbReference>
<organism evidence="7 8">
    <name type="scientific">Rubrivivax albus</name>
    <dbReference type="NCBI Taxonomy" id="2499835"/>
    <lineage>
        <taxon>Bacteria</taxon>
        <taxon>Pseudomonadati</taxon>
        <taxon>Pseudomonadota</taxon>
        <taxon>Betaproteobacteria</taxon>
        <taxon>Burkholderiales</taxon>
        <taxon>Sphaerotilaceae</taxon>
        <taxon>Rubrivivax</taxon>
    </lineage>
</organism>
<proteinExistence type="predicted"/>
<dbReference type="InterPro" id="IPR004752">
    <property type="entry name" value="AmpG_permease/AT-1"/>
</dbReference>
<feature type="transmembrane region" description="Helical" evidence="6">
    <location>
        <begin position="220"/>
        <end position="238"/>
    </location>
</feature>
<name>A0A437JXY7_9BURK</name>
<feature type="transmembrane region" description="Helical" evidence="6">
    <location>
        <begin position="379"/>
        <end position="402"/>
    </location>
</feature>
<keyword evidence="8" id="KW-1185">Reference proteome</keyword>
<feature type="transmembrane region" description="Helical" evidence="6">
    <location>
        <begin position="423"/>
        <end position="443"/>
    </location>
</feature>
<dbReference type="InterPro" id="IPR011701">
    <property type="entry name" value="MFS"/>
</dbReference>
<evidence type="ECO:0000256" key="6">
    <source>
        <dbReference type="SAM" id="Phobius"/>
    </source>
</evidence>
<feature type="transmembrane region" description="Helical" evidence="6">
    <location>
        <begin position="92"/>
        <end position="117"/>
    </location>
</feature>
<feature type="transmembrane region" description="Helical" evidence="6">
    <location>
        <begin position="521"/>
        <end position="542"/>
    </location>
</feature>
<dbReference type="Proteomes" id="UP000288178">
    <property type="component" value="Unassembled WGS sequence"/>
</dbReference>
<feature type="transmembrane region" description="Helical" evidence="6">
    <location>
        <begin position="343"/>
        <end position="359"/>
    </location>
</feature>
<keyword evidence="3 6" id="KW-0812">Transmembrane</keyword>
<evidence type="ECO:0000313" key="7">
    <source>
        <dbReference type="EMBL" id="RVT52533.1"/>
    </source>
</evidence>
<feature type="transmembrane region" description="Helical" evidence="6">
    <location>
        <begin position="277"/>
        <end position="297"/>
    </location>
</feature>
<keyword evidence="5 6" id="KW-0472">Membrane</keyword>
<dbReference type="Pfam" id="PF07690">
    <property type="entry name" value="MFS_1"/>
    <property type="match status" value="1"/>
</dbReference>
<evidence type="ECO:0000256" key="5">
    <source>
        <dbReference type="ARBA" id="ARBA00023136"/>
    </source>
</evidence>
<reference evidence="7 8" key="1">
    <citation type="submission" date="2019-01" db="EMBL/GenBank/DDBJ databases">
        <authorList>
            <person name="Chen W.-M."/>
        </authorList>
    </citation>
    <scope>NUCLEOTIDE SEQUENCE [LARGE SCALE GENOMIC DNA]</scope>
    <source>
        <strain evidence="7 8">ICH-3</strain>
    </source>
</reference>
<evidence type="ECO:0000256" key="2">
    <source>
        <dbReference type="ARBA" id="ARBA00022448"/>
    </source>
</evidence>
<feature type="transmembrane region" description="Helical" evidence="6">
    <location>
        <begin position="487"/>
        <end position="509"/>
    </location>
</feature>
<feature type="transmembrane region" description="Helical" evidence="6">
    <location>
        <begin position="455"/>
        <end position="475"/>
    </location>
</feature>
<accession>A0A437JXY7</accession>
<dbReference type="InterPro" id="IPR036259">
    <property type="entry name" value="MFS_trans_sf"/>
</dbReference>
<dbReference type="EMBL" id="SACT01000002">
    <property type="protein sequence ID" value="RVT52533.1"/>
    <property type="molecule type" value="Genomic_DNA"/>
</dbReference>
<keyword evidence="4 6" id="KW-1133">Transmembrane helix</keyword>
<feature type="transmembrane region" description="Helical" evidence="6">
    <location>
        <begin position="572"/>
        <end position="588"/>
    </location>
</feature>
<dbReference type="GO" id="GO:0022857">
    <property type="term" value="F:transmembrane transporter activity"/>
    <property type="evidence" value="ECO:0007669"/>
    <property type="project" value="InterPro"/>
</dbReference>
<comment type="caution">
    <text evidence="7">The sequence shown here is derived from an EMBL/GenBank/DDBJ whole genome shotgun (WGS) entry which is preliminary data.</text>
</comment>
<evidence type="ECO:0000256" key="3">
    <source>
        <dbReference type="ARBA" id="ARBA00022692"/>
    </source>
</evidence>
<feature type="transmembrane region" description="Helical" evidence="6">
    <location>
        <begin position="191"/>
        <end position="214"/>
    </location>
</feature>
<dbReference type="SUPFAM" id="SSF103473">
    <property type="entry name" value="MFS general substrate transporter"/>
    <property type="match status" value="1"/>
</dbReference>
<dbReference type="PANTHER" id="PTHR12778:SF10">
    <property type="entry name" value="MAJOR FACILITATOR SUPERFAMILY DOMAIN-CONTAINING PROTEIN 3"/>
    <property type="match status" value="1"/>
</dbReference>
<keyword evidence="2" id="KW-0813">Transport</keyword>
<sequence>MPARWASRPRCSSATRRATRWSSRPSRTVRSCSRSSRSGHRAAVRLPNLLETRLGRLVAFFFLYVTEGIPLGFGAVAIATQLRRQDVGPAEIGAFVGAFYLPWAFKWAFGPFVDVFVSERLGRRRGWILGTQIGLVATLLACVPLDPVSQLGLLSAVLLVHNSFGAMQDVAIDALAVETLHVDERGLANGVMFAGAALGMALGGAGVLFMMGWIGVPGGFVFVAGCIVAVTVFIVLPLREAPTPAAARRAAGWAAAAAEMRRFAVDAFRAFLGTRGAFAGLGFALLPAGAMALGLALQSNLAVELGLDDDSVAWLNLWTQVISAGCMVLGGWLSDRWGRRRTLAVYIVLMSLPVLWLAWQLQLHQWVMPVDAAARATRVVPPALVTALWIAVLAYSVGQGLMYGTRSAIFMDVTNAKVAATQFTAYMAMMNLVISYSATWQGIAAEAIGYPRTLLIDGLTGLLCLALLPLIRPALTPERDGAAARRARALAAVLALGCLAWGPFRLQWWSAGAAAPMVETLFTLVFVASAVFLGAAALMPGAGNAARRIGGLMAVLLLAMHLRKWFPALEPAYLAVPLAGALALAWLARSGLPGLRGHTG</sequence>
<feature type="transmembrane region" description="Helical" evidence="6">
    <location>
        <begin position="57"/>
        <end position="80"/>
    </location>
</feature>
<protein>
    <submittedName>
        <fullName evidence="7">MFS transporter</fullName>
    </submittedName>
</protein>
<evidence type="ECO:0000256" key="1">
    <source>
        <dbReference type="ARBA" id="ARBA00004141"/>
    </source>
</evidence>
<feature type="transmembrane region" description="Helical" evidence="6">
    <location>
        <begin position="317"/>
        <end position="334"/>
    </location>
</feature>